<organism evidence="1 2">
    <name type="scientific">Nyssa sinensis</name>
    <dbReference type="NCBI Taxonomy" id="561372"/>
    <lineage>
        <taxon>Eukaryota</taxon>
        <taxon>Viridiplantae</taxon>
        <taxon>Streptophyta</taxon>
        <taxon>Embryophyta</taxon>
        <taxon>Tracheophyta</taxon>
        <taxon>Spermatophyta</taxon>
        <taxon>Magnoliopsida</taxon>
        <taxon>eudicotyledons</taxon>
        <taxon>Gunneridae</taxon>
        <taxon>Pentapetalae</taxon>
        <taxon>asterids</taxon>
        <taxon>Cornales</taxon>
        <taxon>Nyssaceae</taxon>
        <taxon>Nyssa</taxon>
    </lineage>
</organism>
<name>A0A5J5B4B5_9ASTE</name>
<proteinExistence type="predicted"/>
<protein>
    <submittedName>
        <fullName evidence="1">Uncharacterized protein</fullName>
    </submittedName>
</protein>
<reference evidence="1 2" key="1">
    <citation type="submission" date="2019-09" db="EMBL/GenBank/DDBJ databases">
        <title>A chromosome-level genome assembly of the Chinese tupelo Nyssa sinensis.</title>
        <authorList>
            <person name="Yang X."/>
            <person name="Kang M."/>
            <person name="Yang Y."/>
            <person name="Xiong H."/>
            <person name="Wang M."/>
            <person name="Zhang Z."/>
            <person name="Wang Z."/>
            <person name="Wu H."/>
            <person name="Ma T."/>
            <person name="Liu J."/>
            <person name="Xi Z."/>
        </authorList>
    </citation>
    <scope>NUCLEOTIDE SEQUENCE [LARGE SCALE GENOMIC DNA]</scope>
    <source>
        <strain evidence="1">J267</strain>
        <tissue evidence="1">Leaf</tissue>
    </source>
</reference>
<dbReference type="AlphaFoldDB" id="A0A5J5B4B5"/>
<accession>A0A5J5B4B5</accession>
<evidence type="ECO:0000313" key="2">
    <source>
        <dbReference type="Proteomes" id="UP000325577"/>
    </source>
</evidence>
<dbReference type="Proteomes" id="UP000325577">
    <property type="component" value="Linkage Group LG16"/>
</dbReference>
<keyword evidence="2" id="KW-1185">Reference proteome</keyword>
<sequence>MLDVAFSTKLTTIHTHIVSPLSLIHFGGCYRNKTPTSTPETYSSSAESTIYKMWLAFITRTWAVRFRA</sequence>
<evidence type="ECO:0000313" key="1">
    <source>
        <dbReference type="EMBL" id="KAA8536692.1"/>
    </source>
</evidence>
<dbReference type="EMBL" id="CM018039">
    <property type="protein sequence ID" value="KAA8536692.1"/>
    <property type="molecule type" value="Genomic_DNA"/>
</dbReference>
<gene>
    <name evidence="1" type="ORF">F0562_029170</name>
</gene>